<keyword evidence="2 4" id="KW-1133">Transmembrane helix</keyword>
<feature type="transmembrane region" description="Helical" evidence="4">
    <location>
        <begin position="46"/>
        <end position="68"/>
    </location>
</feature>
<evidence type="ECO:0000313" key="6">
    <source>
        <dbReference type="EMBL" id="RVT91983.1"/>
    </source>
</evidence>
<feature type="transmembrane region" description="Helical" evidence="4">
    <location>
        <begin position="311"/>
        <end position="333"/>
    </location>
</feature>
<protein>
    <submittedName>
        <fullName evidence="6">MFS transporter</fullName>
    </submittedName>
</protein>
<dbReference type="PANTHER" id="PTHR43129">
    <property type="entry name" value="FOSMIDOMYCIN RESISTANCE PROTEIN"/>
    <property type="match status" value="1"/>
</dbReference>
<dbReference type="Gene3D" id="1.20.1250.20">
    <property type="entry name" value="MFS general substrate transporter like domains"/>
    <property type="match status" value="2"/>
</dbReference>
<dbReference type="SUPFAM" id="SSF103473">
    <property type="entry name" value="MFS general substrate transporter"/>
    <property type="match status" value="1"/>
</dbReference>
<dbReference type="InterPro" id="IPR011701">
    <property type="entry name" value="MFS"/>
</dbReference>
<reference evidence="6 7" key="1">
    <citation type="submission" date="2019-01" db="EMBL/GenBank/DDBJ databases">
        <authorList>
            <person name="Chen W.-M."/>
        </authorList>
    </citation>
    <scope>NUCLEOTIDE SEQUENCE [LARGE SCALE GENOMIC DNA]</scope>
    <source>
        <strain evidence="6 7">CCP-6</strain>
    </source>
</reference>
<evidence type="ECO:0000259" key="5">
    <source>
        <dbReference type="PROSITE" id="PS50850"/>
    </source>
</evidence>
<dbReference type="EMBL" id="SACL01000008">
    <property type="protein sequence ID" value="RVT91983.1"/>
    <property type="molecule type" value="Genomic_DNA"/>
</dbReference>
<evidence type="ECO:0000256" key="4">
    <source>
        <dbReference type="SAM" id="Phobius"/>
    </source>
</evidence>
<dbReference type="PROSITE" id="PS50850">
    <property type="entry name" value="MFS"/>
    <property type="match status" value="1"/>
</dbReference>
<feature type="transmembrane region" description="Helical" evidence="4">
    <location>
        <begin position="374"/>
        <end position="391"/>
    </location>
</feature>
<feature type="transmembrane region" description="Helical" evidence="4">
    <location>
        <begin position="15"/>
        <end position="39"/>
    </location>
</feature>
<dbReference type="PANTHER" id="PTHR43129:SF1">
    <property type="entry name" value="FOSMIDOMYCIN RESISTANCE PROTEIN"/>
    <property type="match status" value="1"/>
</dbReference>
<dbReference type="GO" id="GO:0022857">
    <property type="term" value="F:transmembrane transporter activity"/>
    <property type="evidence" value="ECO:0007669"/>
    <property type="project" value="InterPro"/>
</dbReference>
<organism evidence="6 7">
    <name type="scientific">Rhodovarius crocodyli</name>
    <dbReference type="NCBI Taxonomy" id="1979269"/>
    <lineage>
        <taxon>Bacteria</taxon>
        <taxon>Pseudomonadati</taxon>
        <taxon>Pseudomonadota</taxon>
        <taxon>Alphaproteobacteria</taxon>
        <taxon>Acetobacterales</taxon>
        <taxon>Roseomonadaceae</taxon>
        <taxon>Rhodovarius</taxon>
    </lineage>
</organism>
<dbReference type="OrthoDB" id="9770492at2"/>
<dbReference type="RefSeq" id="WP_127789312.1">
    <property type="nucleotide sequence ID" value="NZ_SACL01000008.1"/>
</dbReference>
<dbReference type="InterPro" id="IPR036259">
    <property type="entry name" value="MFS_trans_sf"/>
</dbReference>
<sequence>MNSATVAGAAPRTHFAVLLVLALTHLLNDLIQSLIPAVYPIIKDAYGLDFVQIGMITLTFQVAGSLFQPAVGYYTDKHPMPYSTVVGMMFTLSGLVCLAYASSYPLIIVSAACIGLGSSIFHPEATRMARNASGGRHGFAQGLFQVGGQAGGALGPLAAALFIVPHGQGSLVWFASAALLAIFLMVWMAGHHSAIRRQVAGARKAGPTQSPYSTGTIVVGITVLMLLMFSKNAYSESFRSFYTFYLMDRFGVSIQFSQMMLFVFLVASAGGALFGGMIGDRIGRDRVIWISVLGPLPLTLMLPYADLFWTGVLSIMINVIMASAFASIMLYAMELVPGRVGLIGGLFYGLNFGLGGIAAAILGGLADTIGIERVYNLCSFLPLVGLLAWFLPKIRRG</sequence>
<feature type="transmembrane region" description="Helical" evidence="4">
    <location>
        <begin position="340"/>
        <end position="362"/>
    </location>
</feature>
<feature type="transmembrane region" description="Helical" evidence="4">
    <location>
        <begin position="250"/>
        <end position="275"/>
    </location>
</feature>
<dbReference type="InterPro" id="IPR020846">
    <property type="entry name" value="MFS_dom"/>
</dbReference>
<comment type="caution">
    <text evidence="6">The sequence shown here is derived from an EMBL/GenBank/DDBJ whole genome shotgun (WGS) entry which is preliminary data.</text>
</comment>
<feature type="domain" description="Major facilitator superfamily (MFS) profile" evidence="5">
    <location>
        <begin position="17"/>
        <end position="397"/>
    </location>
</feature>
<dbReference type="GO" id="GO:0005886">
    <property type="term" value="C:plasma membrane"/>
    <property type="evidence" value="ECO:0007669"/>
    <property type="project" value="TreeGrafter"/>
</dbReference>
<feature type="transmembrane region" description="Helical" evidence="4">
    <location>
        <begin position="142"/>
        <end position="164"/>
    </location>
</feature>
<accession>A0A437M380</accession>
<feature type="transmembrane region" description="Helical" evidence="4">
    <location>
        <begin position="88"/>
        <end position="121"/>
    </location>
</feature>
<feature type="transmembrane region" description="Helical" evidence="4">
    <location>
        <begin position="211"/>
        <end position="230"/>
    </location>
</feature>
<dbReference type="Proteomes" id="UP000282957">
    <property type="component" value="Unassembled WGS sequence"/>
</dbReference>
<dbReference type="Pfam" id="PF07690">
    <property type="entry name" value="MFS_1"/>
    <property type="match status" value="1"/>
</dbReference>
<evidence type="ECO:0000313" key="7">
    <source>
        <dbReference type="Proteomes" id="UP000282957"/>
    </source>
</evidence>
<evidence type="ECO:0000256" key="3">
    <source>
        <dbReference type="ARBA" id="ARBA00023136"/>
    </source>
</evidence>
<feature type="transmembrane region" description="Helical" evidence="4">
    <location>
        <begin position="170"/>
        <end position="190"/>
    </location>
</feature>
<gene>
    <name evidence="6" type="ORF">EOD42_19780</name>
</gene>
<keyword evidence="7" id="KW-1185">Reference proteome</keyword>
<keyword evidence="1 4" id="KW-0812">Transmembrane</keyword>
<dbReference type="CDD" id="cd17478">
    <property type="entry name" value="MFS_FsR"/>
    <property type="match status" value="1"/>
</dbReference>
<keyword evidence="3 4" id="KW-0472">Membrane</keyword>
<name>A0A437M380_9PROT</name>
<evidence type="ECO:0000256" key="2">
    <source>
        <dbReference type="ARBA" id="ARBA00022989"/>
    </source>
</evidence>
<feature type="transmembrane region" description="Helical" evidence="4">
    <location>
        <begin position="287"/>
        <end position="305"/>
    </location>
</feature>
<evidence type="ECO:0000256" key="1">
    <source>
        <dbReference type="ARBA" id="ARBA00022692"/>
    </source>
</evidence>
<proteinExistence type="predicted"/>
<dbReference type="AlphaFoldDB" id="A0A437M380"/>